<name>A0A930BY27_9RHOO</name>
<keyword evidence="3" id="KW-0472">Membrane</keyword>
<dbReference type="EMBL" id="JABZMI010000287">
    <property type="protein sequence ID" value="MBF1165835.1"/>
    <property type="molecule type" value="Genomic_DNA"/>
</dbReference>
<dbReference type="AlphaFoldDB" id="A0A930BY27"/>
<dbReference type="InterPro" id="IPR016035">
    <property type="entry name" value="Acyl_Trfase/lysoPLipase"/>
</dbReference>
<dbReference type="GO" id="GO:0016787">
    <property type="term" value="F:hydrolase activity"/>
    <property type="evidence" value="ECO:0007669"/>
    <property type="project" value="UniProtKB-UniRule"/>
</dbReference>
<feature type="domain" description="PNPLA" evidence="4">
    <location>
        <begin position="22"/>
        <end position="223"/>
    </location>
</feature>
<dbReference type="InterPro" id="IPR002641">
    <property type="entry name" value="PNPLA_dom"/>
</dbReference>
<keyword evidence="2" id="KW-0378">Hydrolase</keyword>
<dbReference type="Pfam" id="PF01734">
    <property type="entry name" value="Patatin"/>
    <property type="match status" value="1"/>
</dbReference>
<feature type="short sequence motif" description="GXSXG" evidence="2">
    <location>
        <begin position="57"/>
        <end position="61"/>
    </location>
</feature>
<comment type="caution">
    <text evidence="5">The sequence shown here is derived from an EMBL/GenBank/DDBJ whole genome shotgun (WGS) entry which is preliminary data.</text>
</comment>
<evidence type="ECO:0000256" key="1">
    <source>
        <dbReference type="ARBA" id="ARBA00023098"/>
    </source>
</evidence>
<evidence type="ECO:0000256" key="2">
    <source>
        <dbReference type="PROSITE-ProRule" id="PRU01161"/>
    </source>
</evidence>
<dbReference type="Gene3D" id="3.40.1090.10">
    <property type="entry name" value="Cytosolic phospholipase A2 catalytic domain"/>
    <property type="match status" value="2"/>
</dbReference>
<feature type="transmembrane region" description="Helical" evidence="3">
    <location>
        <begin position="52"/>
        <end position="72"/>
    </location>
</feature>
<evidence type="ECO:0000259" key="4">
    <source>
        <dbReference type="PROSITE" id="PS51635"/>
    </source>
</evidence>
<sequence length="341" mass="37404">MATRPRKSPAKPAADARHRIVIACQGGGSHTAFTAGVLQALLRRIDPAHHRIVGLSGTSGGALCAALAWYGLLLGEADDAARRLEDFWGDMAATQMPDLLTNQLLVWLQRNHGLIGLPEVSPYLLPNSGQDYLGQIIGRHLDFQRLPALLQADSPRLMIGAVNVLNGAFTVFDSRQQASAMGISLGALLASAAIPELFRAVPVGDGLYWDGLFSQNPPIRGFLSGFACCADKPDEIWVIRINPERIAEEPRSSSDIIDRRNELAGNLSLQQEMYFIEQANDWLRRGWLPAERFKPIELRTIALPLDLDYPSKLDRSPGFIAALLEEGRQQGNLFIDRIATP</sequence>
<protein>
    <submittedName>
        <fullName evidence="5">Patatin-like phospholipase family protein</fullName>
    </submittedName>
</protein>
<dbReference type="GO" id="GO:0016042">
    <property type="term" value="P:lipid catabolic process"/>
    <property type="evidence" value="ECO:0007669"/>
    <property type="project" value="UniProtKB-UniRule"/>
</dbReference>
<keyword evidence="3" id="KW-1133">Transmembrane helix</keyword>
<dbReference type="PROSITE" id="PS51635">
    <property type="entry name" value="PNPLA"/>
    <property type="match status" value="1"/>
</dbReference>
<keyword evidence="2" id="KW-0442">Lipid degradation</keyword>
<proteinExistence type="predicted"/>
<reference evidence="5" key="1">
    <citation type="submission" date="2020-04" db="EMBL/GenBank/DDBJ databases">
        <title>Deep metagenomics examines the oral microbiome during advanced dental caries in children, revealing novel taxa and co-occurrences with host molecules.</title>
        <authorList>
            <person name="Baker J.L."/>
            <person name="Morton J.T."/>
            <person name="Dinis M."/>
            <person name="Alvarez R."/>
            <person name="Tran N.C."/>
            <person name="Knight R."/>
            <person name="Edlund A."/>
        </authorList>
    </citation>
    <scope>NUCLEOTIDE SEQUENCE</scope>
    <source>
        <strain evidence="5">JCVI_32_bin.24</strain>
    </source>
</reference>
<dbReference type="SUPFAM" id="SSF52151">
    <property type="entry name" value="FabD/lysophospholipase-like"/>
    <property type="match status" value="1"/>
</dbReference>
<dbReference type="Proteomes" id="UP000718593">
    <property type="component" value="Unassembled WGS sequence"/>
</dbReference>
<evidence type="ECO:0000313" key="5">
    <source>
        <dbReference type="EMBL" id="MBF1165835.1"/>
    </source>
</evidence>
<organism evidence="5 6">
    <name type="scientific">Dechloromonas agitata</name>
    <dbReference type="NCBI Taxonomy" id="73030"/>
    <lineage>
        <taxon>Bacteria</taxon>
        <taxon>Pseudomonadati</taxon>
        <taxon>Pseudomonadota</taxon>
        <taxon>Betaproteobacteria</taxon>
        <taxon>Rhodocyclales</taxon>
        <taxon>Azonexaceae</taxon>
        <taxon>Dechloromonas</taxon>
    </lineage>
</organism>
<feature type="active site" description="Proton acceptor" evidence="2">
    <location>
        <position position="210"/>
    </location>
</feature>
<comment type="caution">
    <text evidence="2">Lacks conserved residue(s) required for the propagation of feature annotation.</text>
</comment>
<feature type="active site" description="Nucleophile" evidence="2">
    <location>
        <position position="59"/>
    </location>
</feature>
<keyword evidence="1 2" id="KW-0443">Lipid metabolism</keyword>
<accession>A0A930BY27</accession>
<gene>
    <name evidence="5" type="ORF">HXL68_12455</name>
</gene>
<evidence type="ECO:0000313" key="6">
    <source>
        <dbReference type="Proteomes" id="UP000718593"/>
    </source>
</evidence>
<keyword evidence="3" id="KW-0812">Transmembrane</keyword>
<evidence type="ECO:0000256" key="3">
    <source>
        <dbReference type="SAM" id="Phobius"/>
    </source>
</evidence>